<name>A0A6N8EAP8_9GAMM</name>
<dbReference type="InterPro" id="IPR029063">
    <property type="entry name" value="SAM-dependent_MTases_sf"/>
</dbReference>
<dbReference type="GO" id="GO:0008168">
    <property type="term" value="F:methyltransferase activity"/>
    <property type="evidence" value="ECO:0007669"/>
    <property type="project" value="UniProtKB-KW"/>
</dbReference>
<protein>
    <submittedName>
        <fullName evidence="3">Methyltransferase domain-containing protein</fullName>
    </submittedName>
</protein>
<evidence type="ECO:0000313" key="3">
    <source>
        <dbReference type="EMBL" id="MTW20631.1"/>
    </source>
</evidence>
<dbReference type="Proteomes" id="UP000434044">
    <property type="component" value="Unassembled WGS sequence"/>
</dbReference>
<dbReference type="Pfam" id="PF13489">
    <property type="entry name" value="Methyltransf_23"/>
    <property type="match status" value="1"/>
</dbReference>
<feature type="domain" description="C-methyltransferase" evidence="2">
    <location>
        <begin position="248"/>
        <end position="407"/>
    </location>
</feature>
<organism evidence="3 4">
    <name type="scientific">Allochromatium palmeri</name>
    <dbReference type="NCBI Taxonomy" id="231048"/>
    <lineage>
        <taxon>Bacteria</taxon>
        <taxon>Pseudomonadati</taxon>
        <taxon>Pseudomonadota</taxon>
        <taxon>Gammaproteobacteria</taxon>
        <taxon>Chromatiales</taxon>
        <taxon>Chromatiaceae</taxon>
        <taxon>Allochromatium</taxon>
    </lineage>
</organism>
<dbReference type="GO" id="GO:0032259">
    <property type="term" value="P:methylation"/>
    <property type="evidence" value="ECO:0007669"/>
    <property type="project" value="UniProtKB-KW"/>
</dbReference>
<dbReference type="PANTHER" id="PTHR43861">
    <property type="entry name" value="TRANS-ACONITATE 2-METHYLTRANSFERASE-RELATED"/>
    <property type="match status" value="1"/>
</dbReference>
<dbReference type="InterPro" id="IPR013630">
    <property type="entry name" value="Methyltransf_Zn-bd_dom_put"/>
</dbReference>
<evidence type="ECO:0000259" key="2">
    <source>
        <dbReference type="Pfam" id="PF08484"/>
    </source>
</evidence>
<dbReference type="PANTHER" id="PTHR43861:SF5">
    <property type="entry name" value="BLL5978 PROTEIN"/>
    <property type="match status" value="1"/>
</dbReference>
<dbReference type="Gene3D" id="6.20.50.110">
    <property type="entry name" value="Methyltransferase, zinc-binding domain"/>
    <property type="match status" value="1"/>
</dbReference>
<dbReference type="Pfam" id="PF08421">
    <property type="entry name" value="Methyltransf_13"/>
    <property type="match status" value="1"/>
</dbReference>
<dbReference type="Gene3D" id="3.40.50.150">
    <property type="entry name" value="Vaccinia Virus protein VP39"/>
    <property type="match status" value="1"/>
</dbReference>
<dbReference type="InterPro" id="IPR013691">
    <property type="entry name" value="MeTrfase_14"/>
</dbReference>
<dbReference type="Gene3D" id="6.10.250.3100">
    <property type="match status" value="1"/>
</dbReference>
<gene>
    <name evidence="3" type="ORF">GJ668_05910</name>
</gene>
<dbReference type="EMBL" id="WNKT01000008">
    <property type="protein sequence ID" value="MTW20631.1"/>
    <property type="molecule type" value="Genomic_DNA"/>
</dbReference>
<evidence type="ECO:0000259" key="1">
    <source>
        <dbReference type="Pfam" id="PF08421"/>
    </source>
</evidence>
<dbReference type="Gene3D" id="3.40.50.720">
    <property type="entry name" value="NAD(P)-binding Rossmann-like Domain"/>
    <property type="match status" value="1"/>
</dbReference>
<dbReference type="RefSeq" id="WP_186342914.1">
    <property type="nucleotide sequence ID" value="NZ_WNKT01000008.1"/>
</dbReference>
<dbReference type="InterPro" id="IPR038576">
    <property type="entry name" value="Methyltransf_Zn-bd_dom_put_sf"/>
</dbReference>
<sequence>MSSEQRCRHCRAPLRLTLADLGSAPPSNAYLTDEDLEAPEIWYPLRVLVCEHCWLVQTQDFARADALFHPDYAYFSSVSSTWLAHAERYVADMVERFRLDTGHRVVEIAANDGYLLQYVQARGLPCLGIEPTTATAAAARAKGLTIVGDFFGLELAETLVAQGQAADLVVANNVLAHVPDIDDFVRGVVRLLKPSGLATFEFPHLLRLLAETQFDTLYHEHFSYLALGVVERIFRANGLSVFDVEEWPTHGGSLRVYAQRADTGRWPRQARVDALLQRERAAGLETPAAYSDFQARAETIRHELLGFLLQARREERQVVGYGAAAKGNTLLNYAGVRPDLLAYVVDRNPAKQARYLPGSRIPVVDESRLTETRPEYVLILPWNLRDEVMRQLAEVRAWGGRFVTAVPRLQLW</sequence>
<keyword evidence="3" id="KW-0808">Transferase</keyword>
<proteinExistence type="predicted"/>
<keyword evidence="3" id="KW-0489">Methyltransferase</keyword>
<reference evidence="3 4" key="1">
    <citation type="submission" date="2019-11" db="EMBL/GenBank/DDBJ databases">
        <title>Whole-genome sequence of the anaerobic purple sulfur bacterium Allochromatium palmeri DSM 15591.</title>
        <authorList>
            <person name="Kyndt J.A."/>
            <person name="Meyer T.E."/>
        </authorList>
    </citation>
    <scope>NUCLEOTIDE SEQUENCE [LARGE SCALE GENOMIC DNA]</scope>
    <source>
        <strain evidence="3 4">DSM 15591</strain>
    </source>
</reference>
<keyword evidence="4" id="KW-1185">Reference proteome</keyword>
<feature type="domain" description="Methyltransferase putative zinc binding" evidence="1">
    <location>
        <begin position="7"/>
        <end position="68"/>
    </location>
</feature>
<dbReference type="SUPFAM" id="SSF53335">
    <property type="entry name" value="S-adenosyl-L-methionine-dependent methyltransferases"/>
    <property type="match status" value="1"/>
</dbReference>
<accession>A0A6N8EAP8</accession>
<comment type="caution">
    <text evidence="3">The sequence shown here is derived from an EMBL/GenBank/DDBJ whole genome shotgun (WGS) entry which is preliminary data.</text>
</comment>
<evidence type="ECO:0000313" key="4">
    <source>
        <dbReference type="Proteomes" id="UP000434044"/>
    </source>
</evidence>
<dbReference type="AlphaFoldDB" id="A0A6N8EAP8"/>
<dbReference type="Pfam" id="PF08484">
    <property type="entry name" value="Methyltransf_14"/>
    <property type="match status" value="1"/>
</dbReference>